<dbReference type="PANTHER" id="PTHR47657:SF13">
    <property type="entry name" value="ZN(2)-C6 FUNGAL-TYPE DOMAIN-CONTAINING PROTEIN-RELATED"/>
    <property type="match status" value="1"/>
</dbReference>
<keyword evidence="2" id="KW-1185">Reference proteome</keyword>
<proteinExistence type="predicted"/>
<protein>
    <submittedName>
        <fullName evidence="1">Uncharacterized protein</fullName>
    </submittedName>
</protein>
<dbReference type="RefSeq" id="XP_022490119.1">
    <property type="nucleotide sequence ID" value="XM_022629668.1"/>
</dbReference>
<dbReference type="STRING" id="1835702.A0A1F5LNM2"/>
<dbReference type="PANTHER" id="PTHR47657">
    <property type="entry name" value="STEROL REGULATORY ELEMENT-BINDING PROTEIN ECM22"/>
    <property type="match status" value="1"/>
</dbReference>
<dbReference type="AlphaFoldDB" id="A0A1F5LNM2"/>
<dbReference type="Proteomes" id="UP000177622">
    <property type="component" value="Unassembled WGS sequence"/>
</dbReference>
<gene>
    <name evidence="1" type="ORF">PENARI_c005G03276</name>
</gene>
<dbReference type="GO" id="GO:0000981">
    <property type="term" value="F:DNA-binding transcription factor activity, RNA polymerase II-specific"/>
    <property type="evidence" value="ECO:0007669"/>
    <property type="project" value="TreeGrafter"/>
</dbReference>
<dbReference type="GeneID" id="34574402"/>
<accession>A0A1F5LNM2</accession>
<dbReference type="OrthoDB" id="416217at2759"/>
<reference evidence="1 2" key="1">
    <citation type="journal article" date="2016" name="Sci. Rep.">
        <title>Penicillium arizonense, a new, genome sequenced fungal species, reveals a high chemical diversity in secreted metabolites.</title>
        <authorList>
            <person name="Grijseels S."/>
            <person name="Nielsen J.C."/>
            <person name="Randelovic M."/>
            <person name="Nielsen J."/>
            <person name="Nielsen K.F."/>
            <person name="Workman M."/>
            <person name="Frisvad J.C."/>
        </authorList>
    </citation>
    <scope>NUCLEOTIDE SEQUENCE [LARGE SCALE GENOMIC DNA]</scope>
    <source>
        <strain evidence="1 2">CBS 141311</strain>
    </source>
</reference>
<organism evidence="1 2">
    <name type="scientific">Penicillium arizonense</name>
    <dbReference type="NCBI Taxonomy" id="1835702"/>
    <lineage>
        <taxon>Eukaryota</taxon>
        <taxon>Fungi</taxon>
        <taxon>Dikarya</taxon>
        <taxon>Ascomycota</taxon>
        <taxon>Pezizomycotina</taxon>
        <taxon>Eurotiomycetes</taxon>
        <taxon>Eurotiomycetidae</taxon>
        <taxon>Eurotiales</taxon>
        <taxon>Aspergillaceae</taxon>
        <taxon>Penicillium</taxon>
    </lineage>
</organism>
<name>A0A1F5LNM2_PENAI</name>
<dbReference type="InterPro" id="IPR052400">
    <property type="entry name" value="Zn2-C6_fungal_TF"/>
</dbReference>
<comment type="caution">
    <text evidence="1">The sequence shown here is derived from an EMBL/GenBank/DDBJ whole genome shotgun (WGS) entry which is preliminary data.</text>
</comment>
<sequence length="395" mass="45327">MAVSVMKPGQVVETAYASRWIAITYMVLQLALNSRPPSLKASGRPRKVWRSSLHSLRQPDHGSTIQAESDSTSLNLTHLELLHHYSTSTCNTFSDEPSARLMFRVQVPQMGIEQPFLMHLLLALASRHIQFLTSEENKSTHYADAAEQHFAIALPQVTQALTRLDHQNCRVFHISSLLICWYMLSRGPSPGEYLVFSDHGPPMWLPLLRGVRTLGETEGFEGVFNNTALSKSADKFPNADAPTAVRLNLPRISWQKRFQELGGLISATAPTDSVEIYLVAHDRLARNYEATYGDDENRSYNGNAIHQMIFQWLYLMDDEFVDRMQQKKPHALLIVANFALLINLYDLYNCWFLRGWATHILWGIYHSLEDDYRVWMQWPMEAAGIEWNPFVYEKR</sequence>
<evidence type="ECO:0000313" key="1">
    <source>
        <dbReference type="EMBL" id="OGE54686.1"/>
    </source>
</evidence>
<evidence type="ECO:0000313" key="2">
    <source>
        <dbReference type="Proteomes" id="UP000177622"/>
    </source>
</evidence>
<dbReference type="InterPro" id="IPR021858">
    <property type="entry name" value="Fun_TF"/>
</dbReference>
<dbReference type="Pfam" id="PF11951">
    <property type="entry name" value="Fungal_trans_2"/>
    <property type="match status" value="1"/>
</dbReference>
<dbReference type="EMBL" id="LXJU01000005">
    <property type="protein sequence ID" value="OGE54686.1"/>
    <property type="molecule type" value="Genomic_DNA"/>
</dbReference>